<proteinExistence type="predicted"/>
<protein>
    <submittedName>
        <fullName evidence="2">Uncharacterized protein</fullName>
    </submittedName>
</protein>
<organism evidence="2 3">
    <name type="scientific">Botrytis galanthina</name>
    <dbReference type="NCBI Taxonomy" id="278940"/>
    <lineage>
        <taxon>Eukaryota</taxon>
        <taxon>Fungi</taxon>
        <taxon>Dikarya</taxon>
        <taxon>Ascomycota</taxon>
        <taxon>Pezizomycotina</taxon>
        <taxon>Leotiomycetes</taxon>
        <taxon>Helotiales</taxon>
        <taxon>Sclerotiniaceae</taxon>
        <taxon>Botrytis</taxon>
    </lineage>
</organism>
<dbReference type="AlphaFoldDB" id="A0A4S8QVZ2"/>
<evidence type="ECO:0000313" key="2">
    <source>
        <dbReference type="EMBL" id="THV44944.1"/>
    </source>
</evidence>
<dbReference type="Proteomes" id="UP000308671">
    <property type="component" value="Unassembled WGS sequence"/>
</dbReference>
<comment type="caution">
    <text evidence="2">The sequence shown here is derived from an EMBL/GenBank/DDBJ whole genome shotgun (WGS) entry which is preliminary data.</text>
</comment>
<gene>
    <name evidence="2" type="ORF">BGAL_0553g00030</name>
</gene>
<accession>A0A4S8QVZ2</accession>
<dbReference type="EMBL" id="PQXL01000552">
    <property type="protein sequence ID" value="THV44944.1"/>
    <property type="molecule type" value="Genomic_DNA"/>
</dbReference>
<feature type="region of interest" description="Disordered" evidence="1">
    <location>
        <begin position="48"/>
        <end position="70"/>
    </location>
</feature>
<keyword evidence="3" id="KW-1185">Reference proteome</keyword>
<reference evidence="2 3" key="1">
    <citation type="submission" date="2017-12" db="EMBL/GenBank/DDBJ databases">
        <title>Comparative genomics of Botrytis spp.</title>
        <authorList>
            <person name="Valero-Jimenez C.A."/>
            <person name="Tapia P."/>
            <person name="Veloso J."/>
            <person name="Silva-Moreno E."/>
            <person name="Staats M."/>
            <person name="Valdes J.H."/>
            <person name="Van Kan J.A.L."/>
        </authorList>
    </citation>
    <scope>NUCLEOTIDE SEQUENCE [LARGE SCALE GENOMIC DNA]</scope>
    <source>
        <strain evidence="2 3">MUCL435</strain>
    </source>
</reference>
<evidence type="ECO:0000313" key="3">
    <source>
        <dbReference type="Proteomes" id="UP000308671"/>
    </source>
</evidence>
<evidence type="ECO:0000256" key="1">
    <source>
        <dbReference type="SAM" id="MobiDB-lite"/>
    </source>
</evidence>
<feature type="compositionally biased region" description="Polar residues" evidence="1">
    <location>
        <begin position="48"/>
        <end position="59"/>
    </location>
</feature>
<name>A0A4S8QVZ2_9HELO</name>
<sequence length="70" mass="7277">MSPSSQNDVIAYWTGGIYASLGSVTGNTVGTSIAAALASATSFEKNQMGQQKESLNNHANKAPTLEEACR</sequence>